<dbReference type="PANTHER" id="PTHR11712:SF347">
    <property type="entry name" value="BETA KETOACYL-ACYL CARRIER PROTEIN SYNTHASE"/>
    <property type="match status" value="1"/>
</dbReference>
<comment type="similarity">
    <text evidence="1 4">Belongs to the thiolase-like superfamily. Beta-ketoacyl-ACP synthases family.</text>
</comment>
<sequence length="402" mass="40444">MRAGRRVVVTGLGSVTAAGSGCDALWQDLLAPPPLGHRPLEEWDAAPWMDRSEIRHTDRCTQFAVAAAALAVTDAGGAEKLAPRAETWRAGVVLGTALAGVSTLERQSLIREARGDKRVSPFVVPMIMPNAAASAVSQRLGWRGPCETLTTACASGTHAIASAARLIAYGVCDTVVTGGTEAAAYGTVLAGFSNMRALSAGDRTRPFDSGRDGFTVAEGAAALVLEAADTAEERGARVYAEVLGAANTADAHDVTAPLADGSAAAHCMSLALRDAALAPSDVAQLSAHGTGTVRGDLAESLAIAGVFGDAGPPVTSAKGATGHAFGASGALEAVAAVLSLAYGVIPPVQGLTTPDPELGGVLDLVRGSPRPWTPGPILSSSFGFGGQNGSVVLGPVRGPQAT</sequence>
<keyword evidence="2 4" id="KW-0808">Transferase</keyword>
<evidence type="ECO:0000256" key="2">
    <source>
        <dbReference type="ARBA" id="ARBA00022679"/>
    </source>
</evidence>
<feature type="domain" description="Ketosynthase family 3 (KS3)" evidence="5">
    <location>
        <begin position="4"/>
        <end position="395"/>
    </location>
</feature>
<evidence type="ECO:0000313" key="6">
    <source>
        <dbReference type="EMBL" id="OON82916.1"/>
    </source>
</evidence>
<evidence type="ECO:0000256" key="3">
    <source>
        <dbReference type="ARBA" id="ARBA00023315"/>
    </source>
</evidence>
<dbReference type="InterPro" id="IPR018201">
    <property type="entry name" value="Ketoacyl_synth_AS"/>
</dbReference>
<dbReference type="PANTHER" id="PTHR11712">
    <property type="entry name" value="POLYKETIDE SYNTHASE-RELATED"/>
    <property type="match status" value="1"/>
</dbReference>
<dbReference type="PROSITE" id="PS00606">
    <property type="entry name" value="KS3_1"/>
    <property type="match status" value="1"/>
</dbReference>
<name>A0A1V4AFW2_9ACTN</name>
<dbReference type="SUPFAM" id="SSF53901">
    <property type="entry name" value="Thiolase-like"/>
    <property type="match status" value="2"/>
</dbReference>
<keyword evidence="3" id="KW-0012">Acyltransferase</keyword>
<evidence type="ECO:0000256" key="4">
    <source>
        <dbReference type="RuleBase" id="RU003694"/>
    </source>
</evidence>
<dbReference type="SMART" id="SM00825">
    <property type="entry name" value="PKS_KS"/>
    <property type="match status" value="1"/>
</dbReference>
<comment type="caution">
    <text evidence="6">The sequence shown here is derived from an EMBL/GenBank/DDBJ whole genome shotgun (WGS) entry which is preliminary data.</text>
</comment>
<dbReference type="GO" id="GO:0004315">
    <property type="term" value="F:3-oxoacyl-[acyl-carrier-protein] synthase activity"/>
    <property type="evidence" value="ECO:0007669"/>
    <property type="project" value="InterPro"/>
</dbReference>
<dbReference type="Pfam" id="PF02801">
    <property type="entry name" value="Ketoacyl-synt_C"/>
    <property type="match status" value="1"/>
</dbReference>
<organism evidence="6 7">
    <name type="scientific">Streptomyces tsukubensis</name>
    <dbReference type="NCBI Taxonomy" id="83656"/>
    <lineage>
        <taxon>Bacteria</taxon>
        <taxon>Bacillati</taxon>
        <taxon>Actinomycetota</taxon>
        <taxon>Actinomycetes</taxon>
        <taxon>Kitasatosporales</taxon>
        <taxon>Streptomycetaceae</taxon>
        <taxon>Streptomyces</taxon>
    </lineage>
</organism>
<dbReference type="Gene3D" id="3.40.47.10">
    <property type="match status" value="1"/>
</dbReference>
<dbReference type="GO" id="GO:0006633">
    <property type="term" value="P:fatty acid biosynthetic process"/>
    <property type="evidence" value="ECO:0007669"/>
    <property type="project" value="InterPro"/>
</dbReference>
<dbReference type="InterPro" id="IPR020841">
    <property type="entry name" value="PKS_Beta-ketoAc_synthase_dom"/>
</dbReference>
<dbReference type="InterPro" id="IPR014030">
    <property type="entry name" value="Ketoacyl_synth_N"/>
</dbReference>
<dbReference type="PROSITE" id="PS51257">
    <property type="entry name" value="PROKAR_LIPOPROTEIN"/>
    <property type="match status" value="1"/>
</dbReference>
<evidence type="ECO:0000313" key="7">
    <source>
        <dbReference type="Proteomes" id="UP000190539"/>
    </source>
</evidence>
<protein>
    <submittedName>
        <fullName evidence="6">Beta-ketoacyl synthase</fullName>
    </submittedName>
</protein>
<dbReference type="InterPro" id="IPR016039">
    <property type="entry name" value="Thiolase-like"/>
</dbReference>
<dbReference type="CDD" id="cd00834">
    <property type="entry name" value="KAS_I_II"/>
    <property type="match status" value="1"/>
</dbReference>
<dbReference type="PROSITE" id="PS52004">
    <property type="entry name" value="KS3_2"/>
    <property type="match status" value="1"/>
</dbReference>
<dbReference type="InterPro" id="IPR014031">
    <property type="entry name" value="Ketoacyl_synth_C"/>
</dbReference>
<proteinExistence type="inferred from homology"/>
<accession>A0A1V4AFW2</accession>
<evidence type="ECO:0000256" key="1">
    <source>
        <dbReference type="ARBA" id="ARBA00008467"/>
    </source>
</evidence>
<dbReference type="STRING" id="83656.B1H18_02585"/>
<gene>
    <name evidence="6" type="ORF">B1H18_02585</name>
</gene>
<dbReference type="EMBL" id="MVFC01000001">
    <property type="protein sequence ID" value="OON82916.1"/>
    <property type="molecule type" value="Genomic_DNA"/>
</dbReference>
<dbReference type="AlphaFoldDB" id="A0A1V4AFW2"/>
<dbReference type="Pfam" id="PF00109">
    <property type="entry name" value="ketoacyl-synt"/>
    <property type="match status" value="1"/>
</dbReference>
<reference evidence="6 7" key="1">
    <citation type="submission" date="2017-02" db="EMBL/GenBank/DDBJ databases">
        <title>Draft Genome Sequence of Streptomyces tsukubaensis F601, a Producer of the immunosuppressant tacrolimus FK506.</title>
        <authorList>
            <person name="Zong G."/>
            <person name="Zhong C."/>
            <person name="Fu J."/>
            <person name="Qin R."/>
            <person name="Cao G."/>
        </authorList>
    </citation>
    <scope>NUCLEOTIDE SEQUENCE [LARGE SCALE GENOMIC DNA]</scope>
    <source>
        <strain evidence="6 7">F601</strain>
    </source>
</reference>
<dbReference type="InterPro" id="IPR000794">
    <property type="entry name" value="Beta-ketoacyl_synthase"/>
</dbReference>
<dbReference type="Proteomes" id="UP000190539">
    <property type="component" value="Unassembled WGS sequence"/>
</dbReference>
<dbReference type="OrthoDB" id="9808669at2"/>
<keyword evidence="7" id="KW-1185">Reference proteome</keyword>
<evidence type="ECO:0000259" key="5">
    <source>
        <dbReference type="PROSITE" id="PS52004"/>
    </source>
</evidence>